<accession>A0A1S2VCY0</accession>
<name>A0A1S2VCY0_9BACT</name>
<evidence type="ECO:0000313" key="1">
    <source>
        <dbReference type="EMBL" id="OIN56539.1"/>
    </source>
</evidence>
<sequence length="237" mass="26598">MRIILMLFIAAGLAVAFRPMAPSMMGAWRMKADTKTISFLVSGNYVMVTAYEADKYLNTFGGKWRMDGDTVRFTVEFDTQDSTNVGQLENYHIKVTSKNLTITNSQNQQQIYDRVDDAGGSMAGLWRITGRLNENGEVTTMQRGPRKTVKLLTGTRFQWAAINPETKQFFGTGGGTYTVKDGKYTEKIDFFSRDNSRVGRSLTFNCDVKKSPEAGTQWFHTGQSSTGGRVAEVWTRE</sequence>
<gene>
    <name evidence="1" type="ORF">BLX24_24015</name>
</gene>
<dbReference type="Gene3D" id="2.40.128.490">
    <property type="entry name" value="Uncharacterised protein PF14869, DUF4488"/>
    <property type="match status" value="1"/>
</dbReference>
<proteinExistence type="predicted"/>
<dbReference type="AlphaFoldDB" id="A0A1S2VCY0"/>
<organism evidence="1 2">
    <name type="scientific">Arsenicibacter rosenii</name>
    <dbReference type="NCBI Taxonomy" id="1750698"/>
    <lineage>
        <taxon>Bacteria</taxon>
        <taxon>Pseudomonadati</taxon>
        <taxon>Bacteroidota</taxon>
        <taxon>Cytophagia</taxon>
        <taxon>Cytophagales</taxon>
        <taxon>Spirosomataceae</taxon>
        <taxon>Arsenicibacter</taxon>
    </lineage>
</organism>
<dbReference type="Proteomes" id="UP000181790">
    <property type="component" value="Unassembled WGS sequence"/>
</dbReference>
<evidence type="ECO:0000313" key="2">
    <source>
        <dbReference type="Proteomes" id="UP000181790"/>
    </source>
</evidence>
<reference evidence="1 2" key="1">
    <citation type="submission" date="2016-10" db="EMBL/GenBank/DDBJ databases">
        <title>Arsenicibacter rosenii gen. nov., sp. nov., an efficient arsenic-methylating bacterium isolated from an arsenic-contaminated paddy soil.</title>
        <authorList>
            <person name="Huang K."/>
        </authorList>
    </citation>
    <scope>NUCLEOTIDE SEQUENCE [LARGE SCALE GENOMIC DNA]</scope>
    <source>
        <strain evidence="1 2">SM-1</strain>
    </source>
</reference>
<protein>
    <submittedName>
        <fullName evidence="1">Membrane or secreted protein</fullName>
    </submittedName>
</protein>
<dbReference type="OrthoDB" id="706756at2"/>
<dbReference type="EMBL" id="MORL01000021">
    <property type="protein sequence ID" value="OIN56539.1"/>
    <property type="molecule type" value="Genomic_DNA"/>
</dbReference>
<dbReference type="RefSeq" id="WP_071505770.1">
    <property type="nucleotide sequence ID" value="NZ_MORL01000021.1"/>
</dbReference>
<keyword evidence="2" id="KW-1185">Reference proteome</keyword>
<comment type="caution">
    <text evidence="1">The sequence shown here is derived from an EMBL/GenBank/DDBJ whole genome shotgun (WGS) entry which is preliminary data.</text>
</comment>